<dbReference type="InterPro" id="IPR019282">
    <property type="entry name" value="Glycoamylase-like_cons_dom"/>
</dbReference>
<dbReference type="Pfam" id="PF11329">
    <property type="entry name" value="DUF3131"/>
    <property type="match status" value="1"/>
</dbReference>
<evidence type="ECO:0000259" key="3">
    <source>
        <dbReference type="Pfam" id="PF11329"/>
    </source>
</evidence>
<feature type="domain" description="DUF3131" evidence="3">
    <location>
        <begin position="44"/>
        <end position="185"/>
    </location>
</feature>
<feature type="chain" id="PRO_5045449875" description="Glycoamylase-like domain-containing protein" evidence="1">
    <location>
        <begin position="28"/>
        <end position="451"/>
    </location>
</feature>
<feature type="domain" description="Glycoamylase-like" evidence="2">
    <location>
        <begin position="264"/>
        <end position="433"/>
    </location>
</feature>
<dbReference type="Gene3D" id="1.50.10.140">
    <property type="match status" value="1"/>
</dbReference>
<reference evidence="4 5" key="1">
    <citation type="submission" date="2023-07" db="EMBL/GenBank/DDBJ databases">
        <title>Genomic Encyclopedia of Type Strains, Phase IV (KMG-IV): sequencing the most valuable type-strain genomes for metagenomic binning, comparative biology and taxonomic classification.</title>
        <authorList>
            <person name="Goeker M."/>
        </authorList>
    </citation>
    <scope>NUCLEOTIDE SEQUENCE [LARGE SCALE GENOMIC DNA]</scope>
    <source>
        <strain evidence="4 5">DSM 22170</strain>
    </source>
</reference>
<evidence type="ECO:0000259" key="2">
    <source>
        <dbReference type="Pfam" id="PF10091"/>
    </source>
</evidence>
<dbReference type="RefSeq" id="WP_188774696.1">
    <property type="nucleotide sequence ID" value="NZ_BMMB01000003.1"/>
</dbReference>
<dbReference type="Proteomes" id="UP001185028">
    <property type="component" value="Unassembled WGS sequence"/>
</dbReference>
<sequence length="451" mass="50513">MRKVKIFSMILTFCLMANVTLTPMASAAPDAKKPPGFNSELKAIAAKTYKYFQDYTDPKTGMTYDEVRTTDKGTEEAKRTSPTNIAMYMMSTVSAQQMGIITKKEAVSRLQTTLNTLEKLDKWNGLFYNWYNTDDGSLKKDWGQFISQVDNGWMSAGLIVVGQAYKELNGQTSKLVNNMNYTTLYDPEVGQFRGGYDVAKGALTEHHYGAFYTEPRVASYIAIGKGDVPQDHWWKMFRTMPAEYDWQSQVPEGKNVNYDGVNVFEGHYTYQGKKFVPSWGGSMFEALMPGMVIKEKVLGKKALGLNNERHVQLQIAYAKEKGYRAWGFSPSATPSGYSEFAATPLGTSGYKDGATVTAHATFLALEYAPQDARKNIEALKSFNMLSNYGFYDSVNVETGELAKAYLALDQGMIMVSIANYLKDGVIRDYFHKDPIGKKPEALLKKEVFSIQ</sequence>
<keyword evidence="1" id="KW-0732">Signal</keyword>
<keyword evidence="5" id="KW-1185">Reference proteome</keyword>
<dbReference type="Pfam" id="PF10091">
    <property type="entry name" value="Glycoamylase"/>
    <property type="match status" value="1"/>
</dbReference>
<feature type="signal peptide" evidence="1">
    <location>
        <begin position="1"/>
        <end position="27"/>
    </location>
</feature>
<proteinExistence type="predicted"/>
<evidence type="ECO:0000313" key="4">
    <source>
        <dbReference type="EMBL" id="MDR6242213.1"/>
    </source>
</evidence>
<dbReference type="InterPro" id="IPR021478">
    <property type="entry name" value="DUF3131"/>
</dbReference>
<evidence type="ECO:0008006" key="6">
    <source>
        <dbReference type="Google" id="ProtNLM"/>
    </source>
</evidence>
<dbReference type="EMBL" id="JAVDQH010000001">
    <property type="protein sequence ID" value="MDR6242213.1"/>
    <property type="molecule type" value="Genomic_DNA"/>
</dbReference>
<protein>
    <recommendedName>
        <fullName evidence="6">Glycoamylase-like domain-containing protein</fullName>
    </recommendedName>
</protein>
<organism evidence="4 5">
    <name type="scientific">Paenibacillus hunanensis</name>
    <dbReference type="NCBI Taxonomy" id="539262"/>
    <lineage>
        <taxon>Bacteria</taxon>
        <taxon>Bacillati</taxon>
        <taxon>Bacillota</taxon>
        <taxon>Bacilli</taxon>
        <taxon>Bacillales</taxon>
        <taxon>Paenibacillaceae</taxon>
        <taxon>Paenibacillus</taxon>
    </lineage>
</organism>
<evidence type="ECO:0000313" key="5">
    <source>
        <dbReference type="Proteomes" id="UP001185028"/>
    </source>
</evidence>
<evidence type="ECO:0000256" key="1">
    <source>
        <dbReference type="SAM" id="SignalP"/>
    </source>
</evidence>
<gene>
    <name evidence="4" type="ORF">JOC58_000097</name>
</gene>
<accession>A0ABU1IVH0</accession>
<name>A0ABU1IVH0_9BACL</name>
<comment type="caution">
    <text evidence="4">The sequence shown here is derived from an EMBL/GenBank/DDBJ whole genome shotgun (WGS) entry which is preliminary data.</text>
</comment>